<reference evidence="2 4" key="1">
    <citation type="submission" date="2020-06" db="EMBL/GenBank/DDBJ databases">
        <title>Anoxygenic phototrophic Chloroflexota member uses a Type I reaction center.</title>
        <authorList>
            <person name="Tsuji J.M."/>
            <person name="Shaw N.A."/>
            <person name="Nagashima S."/>
            <person name="Venkiteswaran J."/>
            <person name="Schiff S.L."/>
            <person name="Hanada S."/>
            <person name="Tank M."/>
            <person name="Neufeld J.D."/>
        </authorList>
    </citation>
    <scope>NUCLEOTIDE SEQUENCE [LARGE SCALE GENOMIC DNA]</scope>
    <source>
        <strain evidence="2">L227-S17</strain>
    </source>
</reference>
<gene>
    <name evidence="2" type="ORF">HXX08_09190</name>
    <name evidence="3" type="ORF">OZ401_001182</name>
</gene>
<protein>
    <submittedName>
        <fullName evidence="2">DinB family protein</fullName>
    </submittedName>
</protein>
<name>A0A8T7LVJ4_9CHLR</name>
<keyword evidence="5" id="KW-1185">Reference proteome</keyword>
<dbReference type="RefSeq" id="WP_341469790.1">
    <property type="nucleotide sequence ID" value="NZ_CP128399.1"/>
</dbReference>
<dbReference type="Proteomes" id="UP001431572">
    <property type="component" value="Chromosome 1"/>
</dbReference>
<proteinExistence type="predicted"/>
<dbReference type="InterPro" id="IPR024775">
    <property type="entry name" value="DinB-like"/>
</dbReference>
<dbReference type="AlphaFoldDB" id="A0A8T7LVJ4"/>
<dbReference type="InterPro" id="IPR034660">
    <property type="entry name" value="DinB/YfiT-like"/>
</dbReference>
<evidence type="ECO:0000259" key="1">
    <source>
        <dbReference type="Pfam" id="PF12867"/>
    </source>
</evidence>
<feature type="domain" description="DinB-like" evidence="1">
    <location>
        <begin position="12"/>
        <end position="149"/>
    </location>
</feature>
<dbReference type="EMBL" id="JACATZ010000001">
    <property type="protein sequence ID" value="NWJ46038.1"/>
    <property type="molecule type" value="Genomic_DNA"/>
</dbReference>
<dbReference type="SUPFAM" id="SSF109854">
    <property type="entry name" value="DinB/YfiT-like putative metalloenzymes"/>
    <property type="match status" value="1"/>
</dbReference>
<dbReference type="EMBL" id="CP128399">
    <property type="protein sequence ID" value="WJW67898.1"/>
    <property type="molecule type" value="Genomic_DNA"/>
</dbReference>
<evidence type="ECO:0000313" key="2">
    <source>
        <dbReference type="EMBL" id="NWJ46038.1"/>
    </source>
</evidence>
<dbReference type="Pfam" id="PF12867">
    <property type="entry name" value="DinB_2"/>
    <property type="match status" value="1"/>
</dbReference>
<accession>A0A8T7LVJ4</accession>
<sequence>MSSEAGLLLDKLRQLNAEVVQLVESISPEDWQGQHTGENWTLGIAAHHIALGYDYGMSWIENASSGQPITTTPNGIDALNAEGVTLYANLSQGEVVARLNQNLATLEKMVLGLSETGLNRNVLWVTFGREVNALYLMRTTIRHTTNHLESLKQALNSQSV</sequence>
<organism evidence="2 4">
    <name type="scientific">Candidatus Chlorohelix allophototropha</name>
    <dbReference type="NCBI Taxonomy" id="3003348"/>
    <lineage>
        <taxon>Bacteria</taxon>
        <taxon>Bacillati</taxon>
        <taxon>Chloroflexota</taxon>
        <taxon>Chloroflexia</taxon>
        <taxon>Candidatus Chloroheliales</taxon>
        <taxon>Candidatus Chloroheliaceae</taxon>
        <taxon>Candidatus Chlorohelix</taxon>
    </lineage>
</organism>
<evidence type="ECO:0000313" key="5">
    <source>
        <dbReference type="Proteomes" id="UP001431572"/>
    </source>
</evidence>
<evidence type="ECO:0000313" key="3">
    <source>
        <dbReference type="EMBL" id="WJW67898.1"/>
    </source>
</evidence>
<reference evidence="3" key="2">
    <citation type="journal article" date="2024" name="Nature">
        <title>Anoxygenic phototroph of the Chloroflexota uses a type I reaction centre.</title>
        <authorList>
            <person name="Tsuji J.M."/>
            <person name="Shaw N.A."/>
            <person name="Nagashima S."/>
            <person name="Venkiteswaran J.J."/>
            <person name="Schiff S.L."/>
            <person name="Watanabe T."/>
            <person name="Fukui M."/>
            <person name="Hanada S."/>
            <person name="Tank M."/>
            <person name="Neufeld J.D."/>
        </authorList>
    </citation>
    <scope>NUCLEOTIDE SEQUENCE</scope>
    <source>
        <strain evidence="3">L227-S17</strain>
    </source>
</reference>
<evidence type="ECO:0000313" key="4">
    <source>
        <dbReference type="Proteomes" id="UP000521676"/>
    </source>
</evidence>
<dbReference type="Proteomes" id="UP000521676">
    <property type="component" value="Unassembled WGS sequence"/>
</dbReference>
<dbReference type="Gene3D" id="1.20.120.450">
    <property type="entry name" value="dinb family like domain"/>
    <property type="match status" value="1"/>
</dbReference>